<keyword evidence="8" id="KW-1185">Reference proteome</keyword>
<dbReference type="Gene3D" id="3.30.460.20">
    <property type="entry name" value="CorA soluble domain-like"/>
    <property type="match status" value="1"/>
</dbReference>
<dbReference type="InterPro" id="IPR002523">
    <property type="entry name" value="MgTranspt_CorA/ZnTranspt_ZntB"/>
</dbReference>
<keyword evidence="3 6" id="KW-0812">Transmembrane</keyword>
<dbReference type="PATRIC" id="fig|1423735.3.peg.1315"/>
<dbReference type="GO" id="GO:0046873">
    <property type="term" value="F:metal ion transmembrane transporter activity"/>
    <property type="evidence" value="ECO:0007669"/>
    <property type="project" value="InterPro"/>
</dbReference>
<proteinExistence type="inferred from homology"/>
<keyword evidence="4 6" id="KW-1133">Transmembrane helix</keyword>
<feature type="transmembrane region" description="Helical" evidence="6">
    <location>
        <begin position="276"/>
        <end position="294"/>
    </location>
</feature>
<gene>
    <name evidence="7" type="ORF">FC15_GL001269</name>
</gene>
<evidence type="ECO:0000256" key="1">
    <source>
        <dbReference type="ARBA" id="ARBA00004141"/>
    </source>
</evidence>
<evidence type="ECO:0000256" key="5">
    <source>
        <dbReference type="ARBA" id="ARBA00023136"/>
    </source>
</evidence>
<reference evidence="7 8" key="1">
    <citation type="journal article" date="2015" name="Genome Announc.">
        <title>Expanding the biotechnology potential of lactobacilli through comparative genomics of 213 strains and associated genera.</title>
        <authorList>
            <person name="Sun Z."/>
            <person name="Harris H.M."/>
            <person name="McCann A."/>
            <person name="Guo C."/>
            <person name="Argimon S."/>
            <person name="Zhang W."/>
            <person name="Yang X."/>
            <person name="Jeffery I.B."/>
            <person name="Cooney J.C."/>
            <person name="Kagawa T.F."/>
            <person name="Liu W."/>
            <person name="Song Y."/>
            <person name="Salvetti E."/>
            <person name="Wrobel A."/>
            <person name="Rasinkangas P."/>
            <person name="Parkhill J."/>
            <person name="Rea M.C."/>
            <person name="O'Sullivan O."/>
            <person name="Ritari J."/>
            <person name="Douillard F.P."/>
            <person name="Paul Ross R."/>
            <person name="Yang R."/>
            <person name="Briner A.E."/>
            <person name="Felis G.E."/>
            <person name="de Vos W.M."/>
            <person name="Barrangou R."/>
            <person name="Klaenhammer T.R."/>
            <person name="Caufield P.W."/>
            <person name="Cui Y."/>
            <person name="Zhang H."/>
            <person name="O'Toole P.W."/>
        </authorList>
    </citation>
    <scope>NUCLEOTIDE SEQUENCE [LARGE SCALE GENOMIC DNA]</scope>
    <source>
        <strain evidence="7 8">DSM 17758</strain>
    </source>
</reference>
<dbReference type="CDD" id="cd12827">
    <property type="entry name" value="EcCorA_ZntB-like_u2"/>
    <property type="match status" value="1"/>
</dbReference>
<protein>
    <submittedName>
        <fullName evidence="7">Magnesium transporter CorA family protein</fullName>
    </submittedName>
</protein>
<dbReference type="InterPro" id="IPR045863">
    <property type="entry name" value="CorA_TM1_TM2"/>
</dbReference>
<name>A0A0R1W4W2_9LACO</name>
<sequence>MSPLTQANNQVIAVTNMDDQDRRALKVNYHLTDKFLAYVADPVERARVEYNEFTETWLIVYNLSLAVTGESHKVIQPISLVIHHNQLIVFVTDQTSFILDEVNSLTAADQTQGVWDAVFDLLYQVTTDYFDYIQQMGELRANIEEQLHHHSSSKQIFNLADLSKNQTYFLTAANGNLITISQLRLLIGQGTRLKLDQRTIAHLAEIEVEAKQVQEMLELNSDIVDKVSNTYNNLLNINLNNVMKVLTIYSVVLMIPPIIFGFYGMNTFLPFADKDWGWIFTIVITIIPSIYIIYRLKHNHFI</sequence>
<dbReference type="AlphaFoldDB" id="A0A0R1W4W2"/>
<dbReference type="Proteomes" id="UP000051315">
    <property type="component" value="Unassembled WGS sequence"/>
</dbReference>
<comment type="subcellular location">
    <subcellularLocation>
        <location evidence="1">Membrane</location>
        <topology evidence="1">Multi-pass membrane protein</topology>
    </subcellularLocation>
</comment>
<accession>A0A0R1W4W2</accession>
<dbReference type="GO" id="GO:0016020">
    <property type="term" value="C:membrane"/>
    <property type="evidence" value="ECO:0007669"/>
    <property type="project" value="UniProtKB-SubCell"/>
</dbReference>
<keyword evidence="5 6" id="KW-0472">Membrane</keyword>
<evidence type="ECO:0000313" key="8">
    <source>
        <dbReference type="Proteomes" id="UP000051315"/>
    </source>
</evidence>
<dbReference type="SUPFAM" id="SSF144083">
    <property type="entry name" value="Magnesium transport protein CorA, transmembrane region"/>
    <property type="match status" value="1"/>
</dbReference>
<evidence type="ECO:0000256" key="6">
    <source>
        <dbReference type="SAM" id="Phobius"/>
    </source>
</evidence>
<evidence type="ECO:0000256" key="3">
    <source>
        <dbReference type="ARBA" id="ARBA00022692"/>
    </source>
</evidence>
<dbReference type="SUPFAM" id="SSF143865">
    <property type="entry name" value="CorA soluble domain-like"/>
    <property type="match status" value="1"/>
</dbReference>
<comment type="caution">
    <text evidence="7">The sequence shown here is derived from an EMBL/GenBank/DDBJ whole genome shotgun (WGS) entry which is preliminary data.</text>
</comment>
<dbReference type="InterPro" id="IPR045861">
    <property type="entry name" value="CorA_cytoplasmic_dom"/>
</dbReference>
<comment type="similarity">
    <text evidence="2">Belongs to the CorA metal ion transporter (MIT) (TC 1.A.35) family.</text>
</comment>
<evidence type="ECO:0000256" key="4">
    <source>
        <dbReference type="ARBA" id="ARBA00022989"/>
    </source>
</evidence>
<dbReference type="InterPro" id="IPR047199">
    <property type="entry name" value="CorA-like"/>
</dbReference>
<feature type="transmembrane region" description="Helical" evidence="6">
    <location>
        <begin position="245"/>
        <end position="264"/>
    </location>
</feature>
<dbReference type="Gene3D" id="1.20.58.340">
    <property type="entry name" value="Magnesium transport protein CorA, transmembrane region"/>
    <property type="match status" value="2"/>
</dbReference>
<dbReference type="PANTHER" id="PTHR47891">
    <property type="entry name" value="TRANSPORTER-RELATED"/>
    <property type="match status" value="1"/>
</dbReference>
<dbReference type="PANTHER" id="PTHR47891:SF1">
    <property type="entry name" value="CORA-MAGNESIUM AND COBALT TRANSPORTER"/>
    <property type="match status" value="1"/>
</dbReference>
<evidence type="ECO:0000256" key="2">
    <source>
        <dbReference type="ARBA" id="ARBA00009765"/>
    </source>
</evidence>
<dbReference type="Pfam" id="PF01544">
    <property type="entry name" value="CorA"/>
    <property type="match status" value="1"/>
</dbReference>
<organism evidence="7 8">
    <name type="scientific">Lapidilactobacillus concavus DSM 17758</name>
    <dbReference type="NCBI Taxonomy" id="1423735"/>
    <lineage>
        <taxon>Bacteria</taxon>
        <taxon>Bacillati</taxon>
        <taxon>Bacillota</taxon>
        <taxon>Bacilli</taxon>
        <taxon>Lactobacillales</taxon>
        <taxon>Lactobacillaceae</taxon>
        <taxon>Lapidilactobacillus</taxon>
    </lineage>
</organism>
<dbReference type="EMBL" id="AZFX01000036">
    <property type="protein sequence ID" value="KRM10665.1"/>
    <property type="molecule type" value="Genomic_DNA"/>
</dbReference>
<evidence type="ECO:0000313" key="7">
    <source>
        <dbReference type="EMBL" id="KRM10665.1"/>
    </source>
</evidence>